<organism evidence="1 2">
    <name type="scientific">Skeletonema marinoi</name>
    <dbReference type="NCBI Taxonomy" id="267567"/>
    <lineage>
        <taxon>Eukaryota</taxon>
        <taxon>Sar</taxon>
        <taxon>Stramenopiles</taxon>
        <taxon>Ochrophyta</taxon>
        <taxon>Bacillariophyta</taxon>
        <taxon>Coscinodiscophyceae</taxon>
        <taxon>Thalassiosirophycidae</taxon>
        <taxon>Thalassiosirales</taxon>
        <taxon>Skeletonemataceae</taxon>
        <taxon>Skeletonema</taxon>
        <taxon>Skeletonema marinoi-dohrnii complex</taxon>
    </lineage>
</organism>
<keyword evidence="2" id="KW-1185">Reference proteome</keyword>
<gene>
    <name evidence="1" type="ORF">QTG54_012293</name>
</gene>
<comment type="caution">
    <text evidence="1">The sequence shown here is derived from an EMBL/GenBank/DDBJ whole genome shotgun (WGS) entry which is preliminary data.</text>
</comment>
<protein>
    <submittedName>
        <fullName evidence="1">Uncharacterized protein</fullName>
    </submittedName>
</protein>
<sequence length="363" mass="40469">MENTCPGSNSKKLLLLQGDLNLAHGRTGNNLIEFLHALQIARDMDYQLAITSNSWVFELLHKMWFNSIHDDDWAAKFEKAFCIKIFQPDESTKGWDRVPHGLNLNPNNSVIVSKYLFNYESELPLDQYIASQSRFIQMLFRHYNTAPDDMCSGINAIFGEERSNVRYSVLHNRHLEGAPGIRLMQRMSRGSGCHPTAALEMHPEYIKSILGPIGMLDHPIVLITDGQDPAVAQRLLEDPEIGPMLSVMPQSASWIGGDLTAAIMSDVFIGNPASSFSGFIAKARIAMGFGNNHLFRAKVSTGVGKPEWVTTCGDAQADPVAGDEDDIGKGVVHLRQEYIRQYVLICYQNFSLSSRRCITASFC</sequence>
<proteinExistence type="predicted"/>
<evidence type="ECO:0000313" key="2">
    <source>
        <dbReference type="Proteomes" id="UP001224775"/>
    </source>
</evidence>
<dbReference type="EMBL" id="JATAAI010000027">
    <property type="protein sequence ID" value="KAK1736848.1"/>
    <property type="molecule type" value="Genomic_DNA"/>
</dbReference>
<dbReference type="AlphaFoldDB" id="A0AAD8Y0D8"/>
<dbReference type="Gene3D" id="3.40.50.11350">
    <property type="match status" value="1"/>
</dbReference>
<dbReference type="Proteomes" id="UP001224775">
    <property type="component" value="Unassembled WGS sequence"/>
</dbReference>
<name>A0AAD8Y0D8_9STRA</name>
<reference evidence="1" key="1">
    <citation type="submission" date="2023-06" db="EMBL/GenBank/DDBJ databases">
        <title>Survivors Of The Sea: Transcriptome response of Skeletonema marinoi to long-term dormancy.</title>
        <authorList>
            <person name="Pinder M.I.M."/>
            <person name="Kourtchenko O."/>
            <person name="Robertson E.K."/>
            <person name="Larsson T."/>
            <person name="Maumus F."/>
            <person name="Osuna-Cruz C.M."/>
            <person name="Vancaester E."/>
            <person name="Stenow R."/>
            <person name="Vandepoele K."/>
            <person name="Ploug H."/>
            <person name="Bruchert V."/>
            <person name="Godhe A."/>
            <person name="Topel M."/>
        </authorList>
    </citation>
    <scope>NUCLEOTIDE SEQUENCE</scope>
    <source>
        <strain evidence="1">R05AC</strain>
    </source>
</reference>
<accession>A0AAD8Y0D8</accession>
<evidence type="ECO:0000313" key="1">
    <source>
        <dbReference type="EMBL" id="KAK1736848.1"/>
    </source>
</evidence>